<dbReference type="EMBL" id="JARBJD010000107">
    <property type="protein sequence ID" value="KAK2952180.1"/>
    <property type="molecule type" value="Genomic_DNA"/>
</dbReference>
<name>A0ABQ9XPZ6_9EUKA</name>
<feature type="region of interest" description="Disordered" evidence="1">
    <location>
        <begin position="458"/>
        <end position="493"/>
    </location>
</feature>
<feature type="region of interest" description="Disordered" evidence="1">
    <location>
        <begin position="507"/>
        <end position="549"/>
    </location>
</feature>
<comment type="caution">
    <text evidence="2">The sequence shown here is derived from an EMBL/GenBank/DDBJ whole genome shotgun (WGS) entry which is preliminary data.</text>
</comment>
<accession>A0ABQ9XPZ6</accession>
<feature type="compositionally biased region" description="Low complexity" evidence="1">
    <location>
        <begin position="458"/>
        <end position="492"/>
    </location>
</feature>
<proteinExistence type="predicted"/>
<evidence type="ECO:0000313" key="2">
    <source>
        <dbReference type="EMBL" id="KAK2952180.1"/>
    </source>
</evidence>
<organism evidence="2 3">
    <name type="scientific">Blattamonas nauphoetae</name>
    <dbReference type="NCBI Taxonomy" id="2049346"/>
    <lineage>
        <taxon>Eukaryota</taxon>
        <taxon>Metamonada</taxon>
        <taxon>Preaxostyla</taxon>
        <taxon>Oxymonadida</taxon>
        <taxon>Blattamonas</taxon>
    </lineage>
</organism>
<gene>
    <name evidence="2" type="ORF">BLNAU_12883</name>
</gene>
<evidence type="ECO:0000256" key="1">
    <source>
        <dbReference type="SAM" id="MobiDB-lite"/>
    </source>
</evidence>
<reference evidence="2 3" key="1">
    <citation type="journal article" date="2022" name="bioRxiv">
        <title>Genomics of Preaxostyla Flagellates Illuminates Evolutionary Transitions and the Path Towards Mitochondrial Loss.</title>
        <authorList>
            <person name="Novak L.V.F."/>
            <person name="Treitli S.C."/>
            <person name="Pyrih J."/>
            <person name="Halakuc P."/>
            <person name="Pipaliya S.V."/>
            <person name="Vacek V."/>
            <person name="Brzon O."/>
            <person name="Soukal P."/>
            <person name="Eme L."/>
            <person name="Dacks J.B."/>
            <person name="Karnkowska A."/>
            <person name="Elias M."/>
            <person name="Hampl V."/>
        </authorList>
    </citation>
    <scope>NUCLEOTIDE SEQUENCE [LARGE SCALE GENOMIC DNA]</scope>
    <source>
        <strain evidence="2">NAU3</strain>
        <tissue evidence="2">Gut</tissue>
    </source>
</reference>
<keyword evidence="3" id="KW-1185">Reference proteome</keyword>
<evidence type="ECO:0000313" key="3">
    <source>
        <dbReference type="Proteomes" id="UP001281761"/>
    </source>
</evidence>
<sequence>MPIEPGSLSTPAISLTPAKMYIFYTHPNERAYGYFYLRNIAQTLFHIFVTPPKIPNFTYEGDLKFFIGPNQPQKLISSYLPQSNETLTGFFVVKARGQELHLPLQISPHYSHTLLPPVISFGCVYKGRQKTLTYTFHPMNNVEYPFIIDPINLDPCIALSLTIGKIGPKDPAVLEITFAPTNKMSGNTLGQLVLSGIGIAKRITTLDGSCEDYEDEELNKQKISASKLENPGLDSLNMLVSKRANRKGFNLVSKDIIHRPFHEWSSTSFTGDTSSFHSSASFFSSSLSRKRHSRQRNTRSSTGSNSFSFSVSFADGLSKSESSHAASRSGETQGFVHTGRYSDSFYSSMDSETDFSTDVETYSSFVSSQTTRVSSLVSSLTMTDDTQRGTPPKRRRRFNPDYLSDLSSSSGPSSDSSSRSSTFGESDSSSENDSFDSSDPVYTQESFTMTDASIQSSFGSSSFRTSDSQTMSSSNSFPESSISTNSLSTRSSAPTLPFTSLSSVVSSQSRASKSSPLKPPLSQSSTPTRSTTSTSSTPSLTSSTSSLFPSFSSKRSFFTATLPATMPTTVTSHTLHSNMSSDDHILSIDETQTHSTSLADTSLSLISQTDTSHNHAISHTLEPSLPLSPISSQSLPINCQDQSHLSPPRQLSPSLLPHFSQNVNHNISVVTFTEEDAERIQHELAQQLPPSPSASSTISSQFDPIMRANQVDSDFTSVSSFSIRPSEQTQSQLTGFTPLLPLPEEEIENQFRFERRGRRRRRNEVQFITEIKDDETDEWRTDQLDRHEEQDATSREERIVIFFNQTSDKQSRLRNRLRMFGMVESVSFERDATNTQGGCIRGSFLDTTSSLRARGASRFFPTYY</sequence>
<feature type="region of interest" description="Disordered" evidence="1">
    <location>
        <begin position="623"/>
        <end position="649"/>
    </location>
</feature>
<dbReference type="Proteomes" id="UP001281761">
    <property type="component" value="Unassembled WGS sequence"/>
</dbReference>
<feature type="region of interest" description="Disordered" evidence="1">
    <location>
        <begin position="376"/>
        <end position="441"/>
    </location>
</feature>
<feature type="compositionally biased region" description="Low complexity" evidence="1">
    <location>
        <begin position="404"/>
        <end position="427"/>
    </location>
</feature>
<protein>
    <submittedName>
        <fullName evidence="2">Uncharacterized protein</fullName>
    </submittedName>
</protein>